<feature type="transmembrane region" description="Helical" evidence="6">
    <location>
        <begin position="125"/>
        <end position="146"/>
    </location>
</feature>
<dbReference type="Gene3D" id="1.20.1250.20">
    <property type="entry name" value="MFS general substrate transporter like domains"/>
    <property type="match status" value="1"/>
</dbReference>
<evidence type="ECO:0000256" key="3">
    <source>
        <dbReference type="ARBA" id="ARBA00022989"/>
    </source>
</evidence>
<feature type="compositionally biased region" description="Polar residues" evidence="5">
    <location>
        <begin position="1"/>
        <end position="16"/>
    </location>
</feature>
<evidence type="ECO:0000256" key="1">
    <source>
        <dbReference type="ARBA" id="ARBA00004651"/>
    </source>
</evidence>
<feature type="transmembrane region" description="Helical" evidence="6">
    <location>
        <begin position="402"/>
        <end position="425"/>
    </location>
</feature>
<evidence type="ECO:0000256" key="6">
    <source>
        <dbReference type="SAM" id="Phobius"/>
    </source>
</evidence>
<keyword evidence="9" id="KW-1185">Reference proteome</keyword>
<evidence type="ECO:0000313" key="9">
    <source>
        <dbReference type="Proteomes" id="UP000643279"/>
    </source>
</evidence>
<dbReference type="Proteomes" id="UP000643279">
    <property type="component" value="Unassembled WGS sequence"/>
</dbReference>
<feature type="transmembrane region" description="Helical" evidence="6">
    <location>
        <begin position="431"/>
        <end position="455"/>
    </location>
</feature>
<keyword evidence="4 6" id="KW-0472">Membrane</keyword>
<feature type="transmembrane region" description="Helical" evidence="6">
    <location>
        <begin position="152"/>
        <end position="171"/>
    </location>
</feature>
<feature type="transmembrane region" description="Helical" evidence="6">
    <location>
        <begin position="367"/>
        <end position="390"/>
    </location>
</feature>
<evidence type="ECO:0000256" key="2">
    <source>
        <dbReference type="ARBA" id="ARBA00022692"/>
    </source>
</evidence>
<sequence length="459" mass="45768">MTPQTTPSNTRNTTARALTGRESPGQEDLGQEILGQERTGRDSVAGAVRGRFSRLPQLAGPAFIPLGLFARLPLAMLTMGTLTLVTSVSGSFAVGGTAAGAVGIGSALGAPVLGSLADRHGQRPVLLVSAVLNTVAVLALVLAANAIDVGDFAPAVLAIALAAGATCPQVGPLARVRWMALTANAGKTAGPCDPARDLDTALSFESTADEVTFVLGPALVGILASLVSPWLPLALAAAMTITLVPAFAVHPTHQAVPATKRPAARRRKGATDAAKLPWAVALPVFAMVCMGTFFGSTQAALSAFSARLAGAEIAGLLYAVMGLSSAAAALSVAYWPRRAGLALRWVACAVLMAGLALLLLVPSSLPTMAAVLFVLGLPVGPVMVTVFAVGGTFAPAGRLGTVMTALASGIVAGTAIGSVAGGQLAQLHGPAAAFLVPACAGAALALLGAGAAVVLRRRA</sequence>
<keyword evidence="2 6" id="KW-0812">Transmembrane</keyword>
<dbReference type="InterPro" id="IPR011701">
    <property type="entry name" value="MFS"/>
</dbReference>
<keyword evidence="3 6" id="KW-1133">Transmembrane helix</keyword>
<evidence type="ECO:0000256" key="4">
    <source>
        <dbReference type="ARBA" id="ARBA00023136"/>
    </source>
</evidence>
<comment type="caution">
    <text evidence="8">The sequence shown here is derived from an EMBL/GenBank/DDBJ whole genome shotgun (WGS) entry which is preliminary data.</text>
</comment>
<dbReference type="PANTHER" id="PTHR23542:SF1">
    <property type="entry name" value="MAJOR FACILITATOR SUPERFAMILY (MFS) PROFILE DOMAIN-CONTAINING PROTEIN"/>
    <property type="match status" value="1"/>
</dbReference>
<dbReference type="InterPro" id="IPR020846">
    <property type="entry name" value="MFS_dom"/>
</dbReference>
<proteinExistence type="predicted"/>
<accession>A0ABQ2AMZ3</accession>
<name>A0ABQ2AMZ3_9MICC</name>
<dbReference type="SUPFAM" id="SSF103473">
    <property type="entry name" value="MFS general substrate transporter"/>
    <property type="match status" value="1"/>
</dbReference>
<feature type="transmembrane region" description="Helical" evidence="6">
    <location>
        <begin position="58"/>
        <end position="80"/>
    </location>
</feature>
<evidence type="ECO:0000256" key="5">
    <source>
        <dbReference type="SAM" id="MobiDB-lite"/>
    </source>
</evidence>
<feature type="transmembrane region" description="Helical" evidence="6">
    <location>
        <begin position="342"/>
        <end position="361"/>
    </location>
</feature>
<feature type="transmembrane region" description="Helical" evidence="6">
    <location>
        <begin position="273"/>
        <end position="295"/>
    </location>
</feature>
<protein>
    <submittedName>
        <fullName evidence="8">MFS transporter</fullName>
    </submittedName>
</protein>
<dbReference type="PANTHER" id="PTHR23542">
    <property type="match status" value="1"/>
</dbReference>
<dbReference type="InterPro" id="IPR036259">
    <property type="entry name" value="MFS_trans_sf"/>
</dbReference>
<feature type="domain" description="Major facilitator superfamily (MFS) profile" evidence="7">
    <location>
        <begin position="279"/>
        <end position="459"/>
    </location>
</feature>
<gene>
    <name evidence="8" type="ORF">GCM10007170_17090</name>
</gene>
<reference evidence="9" key="1">
    <citation type="journal article" date="2019" name="Int. J. Syst. Evol. Microbiol.">
        <title>The Global Catalogue of Microorganisms (GCM) 10K type strain sequencing project: providing services to taxonomists for standard genome sequencing and annotation.</title>
        <authorList>
            <consortium name="The Broad Institute Genomics Platform"/>
            <consortium name="The Broad Institute Genome Sequencing Center for Infectious Disease"/>
            <person name="Wu L."/>
            <person name="Ma J."/>
        </authorList>
    </citation>
    <scope>NUCLEOTIDE SEQUENCE [LARGE SCALE GENOMIC DNA]</scope>
    <source>
        <strain evidence="9">CGMCC 1.12778</strain>
    </source>
</reference>
<dbReference type="PROSITE" id="PS50850">
    <property type="entry name" value="MFS"/>
    <property type="match status" value="1"/>
</dbReference>
<feature type="transmembrane region" description="Helical" evidence="6">
    <location>
        <begin position="92"/>
        <end position="113"/>
    </location>
</feature>
<dbReference type="EMBL" id="BMFW01000005">
    <property type="protein sequence ID" value="GGH94273.1"/>
    <property type="molecule type" value="Genomic_DNA"/>
</dbReference>
<organism evidence="8 9">
    <name type="scientific">Arthrobacter liuii</name>
    <dbReference type="NCBI Taxonomy" id="1476996"/>
    <lineage>
        <taxon>Bacteria</taxon>
        <taxon>Bacillati</taxon>
        <taxon>Actinomycetota</taxon>
        <taxon>Actinomycetes</taxon>
        <taxon>Micrococcales</taxon>
        <taxon>Micrococcaceae</taxon>
        <taxon>Arthrobacter</taxon>
    </lineage>
</organism>
<evidence type="ECO:0000313" key="8">
    <source>
        <dbReference type="EMBL" id="GGH94273.1"/>
    </source>
</evidence>
<feature type="region of interest" description="Disordered" evidence="5">
    <location>
        <begin position="1"/>
        <end position="30"/>
    </location>
</feature>
<evidence type="ECO:0000259" key="7">
    <source>
        <dbReference type="PROSITE" id="PS50850"/>
    </source>
</evidence>
<feature type="transmembrane region" description="Helical" evidence="6">
    <location>
        <begin position="315"/>
        <end position="335"/>
    </location>
</feature>
<comment type="subcellular location">
    <subcellularLocation>
        <location evidence="1">Cell membrane</location>
        <topology evidence="1">Multi-pass membrane protein</topology>
    </subcellularLocation>
</comment>
<dbReference type="Pfam" id="PF07690">
    <property type="entry name" value="MFS_1"/>
    <property type="match status" value="1"/>
</dbReference>